<protein>
    <submittedName>
        <fullName evidence="2">Uncharacterized protein</fullName>
    </submittedName>
</protein>
<feature type="signal peptide" evidence="1">
    <location>
        <begin position="1"/>
        <end position="22"/>
    </location>
</feature>
<feature type="chain" id="PRO_5030906936" evidence="1">
    <location>
        <begin position="23"/>
        <end position="232"/>
    </location>
</feature>
<organism evidence="2">
    <name type="scientific">Alexandrium andersonii</name>
    <dbReference type="NCBI Taxonomy" id="327968"/>
    <lineage>
        <taxon>Eukaryota</taxon>
        <taxon>Sar</taxon>
        <taxon>Alveolata</taxon>
        <taxon>Dinophyceae</taxon>
        <taxon>Gonyaulacales</taxon>
        <taxon>Pyrocystaceae</taxon>
        <taxon>Alexandrium</taxon>
    </lineage>
</organism>
<dbReference type="AlphaFoldDB" id="A0A7S2BE76"/>
<evidence type="ECO:0000313" key="2">
    <source>
        <dbReference type="EMBL" id="CAD9393924.1"/>
    </source>
</evidence>
<keyword evidence="1" id="KW-0732">Signal</keyword>
<proteinExistence type="predicted"/>
<name>A0A7S2BE76_9DINO</name>
<dbReference type="EMBL" id="HBGQ01021177">
    <property type="protein sequence ID" value="CAD9393924.1"/>
    <property type="molecule type" value="Transcribed_RNA"/>
</dbReference>
<reference evidence="2" key="1">
    <citation type="submission" date="2021-01" db="EMBL/GenBank/DDBJ databases">
        <authorList>
            <person name="Corre E."/>
            <person name="Pelletier E."/>
            <person name="Niang G."/>
            <person name="Scheremetjew M."/>
            <person name="Finn R."/>
            <person name="Kale V."/>
            <person name="Holt S."/>
            <person name="Cochrane G."/>
            <person name="Meng A."/>
            <person name="Brown T."/>
            <person name="Cohen L."/>
        </authorList>
    </citation>
    <scope>NUCLEOTIDE SEQUENCE</scope>
    <source>
        <strain evidence="2">CCMP2222</strain>
    </source>
</reference>
<evidence type="ECO:0000256" key="1">
    <source>
        <dbReference type="SAM" id="SignalP"/>
    </source>
</evidence>
<gene>
    <name evidence="2" type="ORF">AAND1436_LOCUS10501</name>
</gene>
<sequence length="232" mass="25269">MVQRWAVLPLLHLLAASGTLRASSSDEEGSRRLTRLKSTVPEARPADSQESQAAIMRIITEEQDRLVARITAVATSVNETAVRVNQTLESVNKSLNALMGLQREITSVNTTAKLNSQVLRTVDNNLPDFTSKARLEKDGIENALALLAQVNASLQKARDVGRLRQQVDALTVNLSRVQPDMDSLINRVVKMETKLMAGNAHGVVGGAVSAMITGAMEDLGRSWRSVPDPWVH</sequence>
<accession>A0A7S2BE76</accession>